<dbReference type="GeneID" id="115810833"/>
<accession>A0A6J2VC36</accession>
<name>A0A6J2VC36_CHACN</name>
<sequence>MASKFRYNQDEDRDKIIPTPRRQKTLKYFSKICGNTLNSHEGFKRQLHEKIQYLTEVSSMEECDFILAFCPVVSRAGTDIEAALGRIPDSKPAILVVLHHTSNPEAIVPDSNRCVGKETLLTVVDCLFYEDYGLLTCEKNTEAVHLCVLQLCEEYNITSTEQVKREQTSTYGIQRHQQDTKRWFLFVAFVIIVLALVCFLGWFIYKRLH</sequence>
<evidence type="ECO:0000256" key="1">
    <source>
        <dbReference type="SAM" id="Phobius"/>
    </source>
</evidence>
<dbReference type="InParanoid" id="A0A6J2VC36"/>
<gene>
    <name evidence="3" type="primary">LOC115810833</name>
</gene>
<keyword evidence="1" id="KW-0812">Transmembrane</keyword>
<dbReference type="Proteomes" id="UP000504632">
    <property type="component" value="Chromosome 4"/>
</dbReference>
<dbReference type="OrthoDB" id="8446971at2759"/>
<reference evidence="3" key="1">
    <citation type="submission" date="2025-08" db="UniProtKB">
        <authorList>
            <consortium name="RefSeq"/>
        </authorList>
    </citation>
    <scope>IDENTIFICATION</scope>
</reference>
<proteinExistence type="predicted"/>
<keyword evidence="1" id="KW-1133">Transmembrane helix</keyword>
<evidence type="ECO:0000313" key="3">
    <source>
        <dbReference type="RefSeq" id="XP_030628716.1"/>
    </source>
</evidence>
<dbReference type="AlphaFoldDB" id="A0A6J2VC36"/>
<protein>
    <submittedName>
        <fullName evidence="3">Uncharacterized protein LOC115810833</fullName>
    </submittedName>
</protein>
<dbReference type="PANTHER" id="PTHR34488">
    <property type="entry name" value="SI:CH211-245H14.1-RELATED"/>
    <property type="match status" value="1"/>
</dbReference>
<keyword evidence="2" id="KW-1185">Reference proteome</keyword>
<evidence type="ECO:0000313" key="2">
    <source>
        <dbReference type="Proteomes" id="UP000504632"/>
    </source>
</evidence>
<feature type="transmembrane region" description="Helical" evidence="1">
    <location>
        <begin position="183"/>
        <end position="205"/>
    </location>
</feature>
<dbReference type="PANTHER" id="PTHR34488:SF1">
    <property type="entry name" value="SI:CH211-245H14.1-RELATED"/>
    <property type="match status" value="1"/>
</dbReference>
<dbReference type="RefSeq" id="XP_030628716.1">
    <property type="nucleotide sequence ID" value="XM_030772856.1"/>
</dbReference>
<keyword evidence="1" id="KW-0472">Membrane</keyword>
<organism evidence="2 3">
    <name type="scientific">Chanos chanos</name>
    <name type="common">Milkfish</name>
    <name type="synonym">Mugil chanos</name>
    <dbReference type="NCBI Taxonomy" id="29144"/>
    <lineage>
        <taxon>Eukaryota</taxon>
        <taxon>Metazoa</taxon>
        <taxon>Chordata</taxon>
        <taxon>Craniata</taxon>
        <taxon>Vertebrata</taxon>
        <taxon>Euteleostomi</taxon>
        <taxon>Actinopterygii</taxon>
        <taxon>Neopterygii</taxon>
        <taxon>Teleostei</taxon>
        <taxon>Ostariophysi</taxon>
        <taxon>Gonorynchiformes</taxon>
        <taxon>Chanidae</taxon>
        <taxon>Chanos</taxon>
    </lineage>
</organism>